<dbReference type="InterPro" id="IPR014729">
    <property type="entry name" value="Rossmann-like_a/b/a_fold"/>
</dbReference>
<dbReference type="Gene3D" id="3.40.50.620">
    <property type="entry name" value="HUPs"/>
    <property type="match status" value="1"/>
</dbReference>
<evidence type="ECO:0000259" key="2">
    <source>
        <dbReference type="Pfam" id="PF02540"/>
    </source>
</evidence>
<dbReference type="InterPro" id="IPR005232">
    <property type="entry name" value="LarE"/>
</dbReference>
<dbReference type="PIRSF" id="PIRSF006661">
    <property type="entry name" value="PP-lp_UCP006661"/>
    <property type="match status" value="1"/>
</dbReference>
<dbReference type="CDD" id="cd01990">
    <property type="entry name" value="LarE-like"/>
    <property type="match status" value="1"/>
</dbReference>
<evidence type="ECO:0000256" key="1">
    <source>
        <dbReference type="PIRSR" id="PIRSR006661-1"/>
    </source>
</evidence>
<reference evidence="3 4" key="1">
    <citation type="submission" date="2019-04" db="EMBL/GenBank/DDBJ databases">
        <title>Geobacter oryzae sp. nov., ferric-reducing bacteria isolated from paddy soil.</title>
        <authorList>
            <person name="Xu Z."/>
            <person name="Masuda Y."/>
            <person name="Itoh H."/>
            <person name="Senoo K."/>
        </authorList>
    </citation>
    <scope>NUCLEOTIDE SEQUENCE [LARGE SCALE GENOMIC DNA]</scope>
    <source>
        <strain evidence="3 4">Red111</strain>
    </source>
</reference>
<comment type="caution">
    <text evidence="3">The sequence shown here is derived from an EMBL/GenBank/DDBJ whole genome shotgun (WGS) entry which is preliminary data.</text>
</comment>
<protein>
    <submittedName>
        <fullName evidence="3">ATP-dependent sacrificial sulfur transferase LarE</fullName>
    </submittedName>
</protein>
<dbReference type="InterPro" id="IPR022310">
    <property type="entry name" value="NAD/GMP_synthase"/>
</dbReference>
<organism evidence="3 4">
    <name type="scientific">Geomonas terrae</name>
    <dbReference type="NCBI Taxonomy" id="2562681"/>
    <lineage>
        <taxon>Bacteria</taxon>
        <taxon>Pseudomonadati</taxon>
        <taxon>Thermodesulfobacteriota</taxon>
        <taxon>Desulfuromonadia</taxon>
        <taxon>Geobacterales</taxon>
        <taxon>Geobacteraceae</taxon>
        <taxon>Geomonas</taxon>
    </lineage>
</organism>
<sequence>MGTPQEKYRKLQEILREMGSVLVAFSGGVDSTFLLKAACDTLGTGRVLAVTATSPTYPESELNEAKRLAAVIGATQILVESNELEIPGFSHNPKDRCYHCKSELFRICSDKAREKGFSCVADGSNTDDLGDYRPGRVAACELKVRSPLLEAELSKSDIRELSRGLGLPTWDKQAYACLASRFPYGTEITGERLNQVERCEEFLKGEGFRVYRVRFHLESARIELSEDELPRMLEPALRRRTVDFFRQAGFTYVSLDLQGYRTGSMNEG</sequence>
<dbReference type="EMBL" id="SRSC01000001">
    <property type="protein sequence ID" value="TGU74286.1"/>
    <property type="molecule type" value="Genomic_DNA"/>
</dbReference>
<dbReference type="AlphaFoldDB" id="A0A4S1CM22"/>
<dbReference type="Proteomes" id="UP000306416">
    <property type="component" value="Unassembled WGS sequence"/>
</dbReference>
<accession>A0A4S1CM22</accession>
<dbReference type="GO" id="GO:0016783">
    <property type="term" value="F:sulfurtransferase activity"/>
    <property type="evidence" value="ECO:0007669"/>
    <property type="project" value="InterPro"/>
</dbReference>
<feature type="domain" description="NAD/GMP synthase" evidence="2">
    <location>
        <begin position="19"/>
        <end position="79"/>
    </location>
</feature>
<dbReference type="SUPFAM" id="SSF52402">
    <property type="entry name" value="Adenine nucleotide alpha hydrolases-like"/>
    <property type="match status" value="1"/>
</dbReference>
<feature type="active site" description="Nucleophile and sulfur donor" evidence="1">
    <location>
        <position position="177"/>
    </location>
</feature>
<dbReference type="InterPro" id="IPR052188">
    <property type="entry name" value="Ni-pincer_cofactor_biosynth"/>
</dbReference>
<dbReference type="Pfam" id="PF02540">
    <property type="entry name" value="NAD_synthase"/>
    <property type="match status" value="1"/>
</dbReference>
<dbReference type="NCBIfam" id="TIGR00268">
    <property type="entry name" value="ATP-dependent sacrificial sulfur transferase LarE"/>
    <property type="match status" value="1"/>
</dbReference>
<keyword evidence="3" id="KW-0808">Transferase</keyword>
<dbReference type="PANTHER" id="PTHR43169">
    <property type="entry name" value="EXSB FAMILY PROTEIN"/>
    <property type="match status" value="1"/>
</dbReference>
<evidence type="ECO:0000313" key="3">
    <source>
        <dbReference type="EMBL" id="TGU74286.1"/>
    </source>
</evidence>
<evidence type="ECO:0000313" key="4">
    <source>
        <dbReference type="Proteomes" id="UP000306416"/>
    </source>
</evidence>
<keyword evidence="4" id="KW-1185">Reference proteome</keyword>
<gene>
    <name evidence="3" type="primary">larE</name>
    <name evidence="3" type="ORF">E4633_02110</name>
</gene>
<dbReference type="PANTHER" id="PTHR43169:SF2">
    <property type="entry name" value="NAD_GMP SYNTHASE DOMAIN-CONTAINING PROTEIN"/>
    <property type="match status" value="1"/>
</dbReference>
<dbReference type="RefSeq" id="WP_135868620.1">
    <property type="nucleotide sequence ID" value="NZ_SRSC01000001.1"/>
</dbReference>
<proteinExistence type="predicted"/>
<name>A0A4S1CM22_9BACT</name>
<dbReference type="GO" id="GO:0006163">
    <property type="term" value="P:purine nucleotide metabolic process"/>
    <property type="evidence" value="ECO:0007669"/>
    <property type="project" value="UniProtKB-ARBA"/>
</dbReference>